<evidence type="ECO:0000259" key="9">
    <source>
        <dbReference type="Pfam" id="PF06155"/>
    </source>
</evidence>
<evidence type="ECO:0000313" key="10">
    <source>
        <dbReference type="EMBL" id="ADP78664.1"/>
    </source>
</evidence>
<evidence type="ECO:0000256" key="1">
    <source>
        <dbReference type="ARBA" id="ARBA00001954"/>
    </source>
</evidence>
<proteinExistence type="inferred from homology"/>
<dbReference type="InterPro" id="IPR042098">
    <property type="entry name" value="TauD-like_sf"/>
</dbReference>
<keyword evidence="4 10" id="KW-0223">Dioxygenase</keyword>
<dbReference type="EMBL" id="CP002299">
    <property type="protein sequence ID" value="ADP78664.1"/>
    <property type="molecule type" value="Genomic_DNA"/>
</dbReference>
<keyword evidence="5 10" id="KW-0560">Oxidoreductase</keyword>
<dbReference type="RefSeq" id="WP_013421786.1">
    <property type="nucleotide sequence ID" value="NC_014666.1"/>
</dbReference>
<dbReference type="PANTHER" id="PTHR10696">
    <property type="entry name" value="GAMMA-BUTYROBETAINE HYDROXYLASE-RELATED"/>
    <property type="match status" value="1"/>
</dbReference>
<dbReference type="InterPro" id="IPR038492">
    <property type="entry name" value="GBBH-like_N_sf"/>
</dbReference>
<dbReference type="Pfam" id="PF06155">
    <property type="entry name" value="GBBH-like_N"/>
    <property type="match status" value="1"/>
</dbReference>
<dbReference type="STRING" id="298654.FraEuI1c_0586"/>
<organism evidence="10 11">
    <name type="scientific">Pseudofrankia inefficax (strain DSM 45817 / CECT 9037 / DDB 130130 / EuI1c)</name>
    <name type="common">Frankia inefficax</name>
    <dbReference type="NCBI Taxonomy" id="298654"/>
    <lineage>
        <taxon>Bacteria</taxon>
        <taxon>Bacillati</taxon>
        <taxon>Actinomycetota</taxon>
        <taxon>Actinomycetes</taxon>
        <taxon>Frankiales</taxon>
        <taxon>Frankiaceae</taxon>
        <taxon>Pseudofrankia</taxon>
    </lineage>
</organism>
<gene>
    <name evidence="10" type="ordered locus">FraEuI1c_0586</name>
</gene>
<dbReference type="InterPro" id="IPR010376">
    <property type="entry name" value="GBBH-like_N"/>
</dbReference>
<dbReference type="PANTHER" id="PTHR10696:SF25">
    <property type="entry name" value="OXIDOREDUCTASE AIM17-RELATED"/>
    <property type="match status" value="1"/>
</dbReference>
<dbReference type="GO" id="GO:0046872">
    <property type="term" value="F:metal ion binding"/>
    <property type="evidence" value="ECO:0007669"/>
    <property type="project" value="UniProtKB-KW"/>
</dbReference>
<evidence type="ECO:0000313" key="11">
    <source>
        <dbReference type="Proteomes" id="UP000002484"/>
    </source>
</evidence>
<dbReference type="Proteomes" id="UP000002484">
    <property type="component" value="Chromosome"/>
</dbReference>
<dbReference type="KEGG" id="fri:FraEuI1c_0586"/>
<dbReference type="CDD" id="cd00250">
    <property type="entry name" value="CAS_like"/>
    <property type="match status" value="1"/>
</dbReference>
<dbReference type="AlphaFoldDB" id="E3JCG8"/>
<dbReference type="SUPFAM" id="SSF51197">
    <property type="entry name" value="Clavaminate synthase-like"/>
    <property type="match status" value="1"/>
</dbReference>
<dbReference type="eggNOG" id="COG2175">
    <property type="taxonomic scope" value="Bacteria"/>
</dbReference>
<dbReference type="EC" id="1.14.11.1" evidence="10"/>
<evidence type="ECO:0000256" key="6">
    <source>
        <dbReference type="ARBA" id="ARBA00023004"/>
    </source>
</evidence>
<dbReference type="HOGENOM" id="CLU_021859_2_2_11"/>
<dbReference type="InterPro" id="IPR003819">
    <property type="entry name" value="TauD/TfdA-like"/>
</dbReference>
<evidence type="ECO:0000256" key="4">
    <source>
        <dbReference type="ARBA" id="ARBA00022964"/>
    </source>
</evidence>
<protein>
    <submittedName>
        <fullName evidence="10">Gamma-butyrobetaine dioxygenase</fullName>
        <ecNumber evidence="10">1.14.11.1</ecNumber>
    </submittedName>
</protein>
<dbReference type="InParanoid" id="E3JCG8"/>
<dbReference type="Pfam" id="PF02668">
    <property type="entry name" value="TauD"/>
    <property type="match status" value="1"/>
</dbReference>
<feature type="domain" description="Gamma-butyrobetaine hydroxylase-like N-terminal" evidence="9">
    <location>
        <begin position="16"/>
        <end position="83"/>
    </location>
</feature>
<dbReference type="OrthoDB" id="581608at2"/>
<feature type="domain" description="TauD/TfdA-like" evidence="8">
    <location>
        <begin position="123"/>
        <end position="359"/>
    </location>
</feature>
<keyword evidence="11" id="KW-1185">Reference proteome</keyword>
<accession>E3JCG8</accession>
<feature type="region of interest" description="Disordered" evidence="7">
    <location>
        <begin position="379"/>
        <end position="409"/>
    </location>
</feature>
<dbReference type="GO" id="GO:0045329">
    <property type="term" value="P:carnitine biosynthetic process"/>
    <property type="evidence" value="ECO:0007669"/>
    <property type="project" value="TreeGrafter"/>
</dbReference>
<sequence length="409" mass="43483">MNAAGPVTMLHLGDLALPAIWLRDACGCAECRYPATGQRLVGSARVARLYPDLAVERHAARDGRLTVVFAPDGHESVFELAWLEQHAPGRGARLGDQSAQARVAWTATDLPVGPPRVAWDAYLRSPVAMATALGAVEKLGAAVITEVPARPGMVLTVGRSLGHVRVTNYGELFDVRVEPDPEHLAYTGLALAPHTDNPYRDPVPTVQLLHCLRAAGAGGDTTLVDGFAAADRLRETDRAAFDTLTQVWLPFSYDGPTSVLTCRAPVISVDDEGAVTQVRWNDRGLQPPDVAPDRIGAVYRALAAFGEVLDEADLAVSLRLVPGDCLIFDNTRVLHGRSAYGPTATGEPGSGGRHLQGCYVDMDGLRSTLEVLRRDGTRAVPTQAGPAGRGRAPRVVATRASARPIAAAR</sequence>
<comment type="similarity">
    <text evidence="2">Belongs to the gamma-BBH/TMLD family.</text>
</comment>
<reference evidence="10 11" key="1">
    <citation type="submission" date="2010-10" db="EMBL/GenBank/DDBJ databases">
        <title>Complete sequence of Frankia sp. EuI1c.</title>
        <authorList>
            <consortium name="US DOE Joint Genome Institute"/>
            <person name="Lucas S."/>
            <person name="Copeland A."/>
            <person name="Lapidus A."/>
            <person name="Cheng J.-F."/>
            <person name="Bruce D."/>
            <person name="Goodwin L."/>
            <person name="Pitluck S."/>
            <person name="Chertkov O."/>
            <person name="Detter J.C."/>
            <person name="Han C."/>
            <person name="Tapia R."/>
            <person name="Land M."/>
            <person name="Hauser L."/>
            <person name="Jeffries C."/>
            <person name="Kyrpides N."/>
            <person name="Ivanova N."/>
            <person name="Mikhailova N."/>
            <person name="Beauchemin N."/>
            <person name="Sen A."/>
            <person name="Sur S.A."/>
            <person name="Gtari M."/>
            <person name="Wall L."/>
            <person name="Tisa L."/>
            <person name="Woyke T."/>
        </authorList>
    </citation>
    <scope>NUCLEOTIDE SEQUENCE [LARGE SCALE GENOMIC DNA]</scope>
    <source>
        <strain evidence="11">DSM 45817 / CECT 9037 / EuI1c</strain>
    </source>
</reference>
<keyword evidence="3" id="KW-0479">Metal-binding</keyword>
<feature type="compositionally biased region" description="Low complexity" evidence="7">
    <location>
        <begin position="397"/>
        <end position="409"/>
    </location>
</feature>
<evidence type="ECO:0000256" key="7">
    <source>
        <dbReference type="SAM" id="MobiDB-lite"/>
    </source>
</evidence>
<evidence type="ECO:0000256" key="3">
    <source>
        <dbReference type="ARBA" id="ARBA00022723"/>
    </source>
</evidence>
<dbReference type="InterPro" id="IPR050411">
    <property type="entry name" value="AlphaKG_dependent_hydroxylases"/>
</dbReference>
<evidence type="ECO:0000259" key="8">
    <source>
        <dbReference type="Pfam" id="PF02668"/>
    </source>
</evidence>
<name>E3JCG8_PSEI1</name>
<comment type="cofactor">
    <cofactor evidence="1">
        <name>Fe(2+)</name>
        <dbReference type="ChEBI" id="CHEBI:29033"/>
    </cofactor>
</comment>
<keyword evidence="6" id="KW-0408">Iron</keyword>
<dbReference type="GO" id="GO:0008336">
    <property type="term" value="F:gamma-butyrobetaine dioxygenase activity"/>
    <property type="evidence" value="ECO:0007669"/>
    <property type="project" value="UniProtKB-EC"/>
</dbReference>
<evidence type="ECO:0000256" key="5">
    <source>
        <dbReference type="ARBA" id="ARBA00023002"/>
    </source>
</evidence>
<dbReference type="Gene3D" id="3.60.130.10">
    <property type="entry name" value="Clavaminate synthase-like"/>
    <property type="match status" value="1"/>
</dbReference>
<evidence type="ECO:0000256" key="2">
    <source>
        <dbReference type="ARBA" id="ARBA00008654"/>
    </source>
</evidence>
<dbReference type="Gene3D" id="3.30.2020.30">
    <property type="match status" value="1"/>
</dbReference>